<dbReference type="NCBIfam" id="TIGR04433">
    <property type="entry name" value="UrcA_uranyl"/>
    <property type="match status" value="1"/>
</dbReference>
<dbReference type="RefSeq" id="WP_422863764.1">
    <property type="nucleotide sequence ID" value="NZ_JAMSKV010000005.1"/>
</dbReference>
<keyword evidence="3" id="KW-1185">Reference proteome</keyword>
<comment type="caution">
    <text evidence="2">The sequence shown here is derived from an EMBL/GenBank/DDBJ whole genome shotgun (WGS) entry which is preliminary data.</text>
</comment>
<gene>
    <name evidence="2" type="ORF">NFI95_07520</name>
</gene>
<evidence type="ECO:0000313" key="3">
    <source>
        <dbReference type="Proteomes" id="UP001524587"/>
    </source>
</evidence>
<accession>A0ABT1W7Q1</accession>
<dbReference type="InterPro" id="IPR030972">
    <property type="entry name" value="UrcA_uranyl"/>
</dbReference>
<proteinExistence type="predicted"/>
<feature type="signal peptide" evidence="1">
    <location>
        <begin position="1"/>
        <end position="31"/>
    </location>
</feature>
<evidence type="ECO:0000313" key="2">
    <source>
        <dbReference type="EMBL" id="MCQ8278297.1"/>
    </source>
</evidence>
<dbReference type="Proteomes" id="UP001524587">
    <property type="component" value="Unassembled WGS sequence"/>
</dbReference>
<feature type="chain" id="PRO_5046741889" evidence="1">
    <location>
        <begin position="32"/>
        <end position="116"/>
    </location>
</feature>
<organism evidence="2 3">
    <name type="scientific">Endosaccharibacter trunci</name>
    <dbReference type="NCBI Taxonomy" id="2812733"/>
    <lineage>
        <taxon>Bacteria</taxon>
        <taxon>Pseudomonadati</taxon>
        <taxon>Pseudomonadota</taxon>
        <taxon>Alphaproteobacteria</taxon>
        <taxon>Acetobacterales</taxon>
        <taxon>Acetobacteraceae</taxon>
        <taxon>Endosaccharibacter</taxon>
    </lineage>
</organism>
<keyword evidence="1" id="KW-0732">Signal</keyword>
<name>A0ABT1W7Q1_9PROT</name>
<reference evidence="2 3" key="1">
    <citation type="submission" date="2022-06" db="EMBL/GenBank/DDBJ databases">
        <title>Endosaccharibacter gen. nov., sp. nov., endophytic bacteria isolated from sugarcane.</title>
        <authorList>
            <person name="Pitiwittayakul N."/>
            <person name="Yukphan P."/>
            <person name="Charoenyingcharoen P."/>
            <person name="Tanasupawat S."/>
        </authorList>
    </citation>
    <scope>NUCLEOTIDE SEQUENCE [LARGE SCALE GENOMIC DNA]</scope>
    <source>
        <strain evidence="2 3">KSS8</strain>
    </source>
</reference>
<protein>
    <submittedName>
        <fullName evidence="2">UrcA family protein</fullName>
    </submittedName>
</protein>
<sequence length="116" mass="12229">MIRFPRIARATVLATLPAALLLSLQPIAAKADPLSQTVSLSDLDLSTQAGIDAANERLDVAAHRVCADSDVSTLAGRAENEACRAEALSRVRPVMNRLIASARPATENLQLARAGD</sequence>
<dbReference type="EMBL" id="JAMSKV010000005">
    <property type="protein sequence ID" value="MCQ8278297.1"/>
    <property type="molecule type" value="Genomic_DNA"/>
</dbReference>
<evidence type="ECO:0000256" key="1">
    <source>
        <dbReference type="SAM" id="SignalP"/>
    </source>
</evidence>